<dbReference type="RefSeq" id="WP_306834391.1">
    <property type="nucleotide sequence ID" value="NZ_JAUSRF010000006.1"/>
</dbReference>
<feature type="region of interest" description="Disordered" evidence="1">
    <location>
        <begin position="135"/>
        <end position="178"/>
    </location>
</feature>
<reference evidence="2 3" key="1">
    <citation type="submission" date="2023-07" db="EMBL/GenBank/DDBJ databases">
        <title>Sorghum-associated microbial communities from plants grown in Nebraska, USA.</title>
        <authorList>
            <person name="Schachtman D."/>
        </authorList>
    </citation>
    <scope>NUCLEOTIDE SEQUENCE [LARGE SCALE GENOMIC DNA]</scope>
    <source>
        <strain evidence="2 3">DS1307</strain>
    </source>
</reference>
<dbReference type="Proteomes" id="UP001241472">
    <property type="component" value="Unassembled WGS sequence"/>
</dbReference>
<comment type="caution">
    <text evidence="2">The sequence shown here is derived from an EMBL/GenBank/DDBJ whole genome shotgun (WGS) entry which is preliminary data.</text>
</comment>
<gene>
    <name evidence="2" type="ORF">J2T09_002314</name>
</gene>
<evidence type="ECO:0000256" key="1">
    <source>
        <dbReference type="SAM" id="MobiDB-lite"/>
    </source>
</evidence>
<accession>A0ABT9PSX2</accession>
<dbReference type="EMBL" id="JAUSRF010000006">
    <property type="protein sequence ID" value="MDP9837562.1"/>
    <property type="molecule type" value="Genomic_DNA"/>
</dbReference>
<feature type="compositionally biased region" description="Basic and acidic residues" evidence="1">
    <location>
        <begin position="146"/>
        <end position="164"/>
    </location>
</feature>
<keyword evidence="3" id="KW-1185">Reference proteome</keyword>
<organism evidence="2 3">
    <name type="scientific">Neorhizobium huautlense</name>
    <dbReference type="NCBI Taxonomy" id="67774"/>
    <lineage>
        <taxon>Bacteria</taxon>
        <taxon>Pseudomonadati</taxon>
        <taxon>Pseudomonadota</taxon>
        <taxon>Alphaproteobacteria</taxon>
        <taxon>Hyphomicrobiales</taxon>
        <taxon>Rhizobiaceae</taxon>
        <taxon>Rhizobium/Agrobacterium group</taxon>
        <taxon>Neorhizobium</taxon>
    </lineage>
</organism>
<evidence type="ECO:0000313" key="2">
    <source>
        <dbReference type="EMBL" id="MDP9837562.1"/>
    </source>
</evidence>
<proteinExistence type="predicted"/>
<name>A0ABT9PSX2_9HYPH</name>
<sequence>MTNPDTHTCPICAEPFKPDDICATDITEGPCHAACLEGSPVVDLDTGEELPESELHTYPYSEVMEPAPPQTKSVLRPIVGPEALTPSAEPLGENISEIRASEGRETVDSGLTALFDNLGAARVAEDSGTAFHNELRTEARAQASPSRREIGDAADMERMTEKETPAPPQTILDTEDGR</sequence>
<protein>
    <submittedName>
        <fullName evidence="2">Uncharacterized protein</fullName>
    </submittedName>
</protein>
<evidence type="ECO:0000313" key="3">
    <source>
        <dbReference type="Proteomes" id="UP001241472"/>
    </source>
</evidence>